<name>A0ACC0EB09_9BASI</name>
<comment type="caution">
    <text evidence="1">The sequence shown here is derived from an EMBL/GenBank/DDBJ whole genome shotgun (WGS) entry which is preliminary data.</text>
</comment>
<reference evidence="1 2" key="3">
    <citation type="journal article" date="2022" name="Microbiol. Spectr.">
        <title>Folding features and dynamics of 3D genome architecture in plant fungal pathogens.</title>
        <authorList>
            <person name="Xia C."/>
        </authorList>
    </citation>
    <scope>NUCLEOTIDE SEQUENCE [LARGE SCALE GENOMIC DNA]</scope>
    <source>
        <strain evidence="1 2">93-210</strain>
    </source>
</reference>
<organism evidence="1 2">
    <name type="scientific">Puccinia striiformis f. sp. tritici</name>
    <dbReference type="NCBI Taxonomy" id="168172"/>
    <lineage>
        <taxon>Eukaryota</taxon>
        <taxon>Fungi</taxon>
        <taxon>Dikarya</taxon>
        <taxon>Basidiomycota</taxon>
        <taxon>Pucciniomycotina</taxon>
        <taxon>Pucciniomycetes</taxon>
        <taxon>Pucciniales</taxon>
        <taxon>Pucciniaceae</taxon>
        <taxon>Puccinia</taxon>
    </lineage>
</organism>
<proteinExistence type="predicted"/>
<evidence type="ECO:0000313" key="1">
    <source>
        <dbReference type="EMBL" id="KAI7948140.1"/>
    </source>
</evidence>
<protein>
    <submittedName>
        <fullName evidence="1">Uncharacterized protein</fullName>
    </submittedName>
</protein>
<dbReference type="EMBL" id="CM045873">
    <property type="protein sequence ID" value="KAI7948140.1"/>
    <property type="molecule type" value="Genomic_DNA"/>
</dbReference>
<keyword evidence="2" id="KW-1185">Reference proteome</keyword>
<evidence type="ECO:0000313" key="2">
    <source>
        <dbReference type="Proteomes" id="UP001060170"/>
    </source>
</evidence>
<accession>A0ACC0EB09</accession>
<dbReference type="Proteomes" id="UP001060170">
    <property type="component" value="Chromosome 9"/>
</dbReference>
<feature type="non-terminal residue" evidence="1">
    <location>
        <position position="1"/>
    </location>
</feature>
<sequence length="243" mass="26341">PKKKAAPKPKVTNKQKEAVDVSHNATSVALDQIPGAGSIPNKTSSEHDNQGDNHNPAVGLEVPGETNKLKSPLPAPQSKARQSPCQKAGARSSSSSRDLHPNKTLATAEAVPVINEPNSMSSKARPPPEPTKGTQPITETAGGGKKRVKTTRKGMSLSKILAATNPKTKRGLRIGLPREEKHRLCLVKRGEYDPRELKSESDSSHDAEINPSKINKSRNRRVEKDLDYEDAKTNNLDLDEDYS</sequence>
<reference evidence="2" key="2">
    <citation type="journal article" date="2018" name="Mol. Plant Microbe Interact.">
        <title>Genome sequence resources for the wheat stripe rust pathogen (Puccinia striiformis f. sp. tritici) and the barley stripe rust pathogen (Puccinia striiformis f. sp. hordei).</title>
        <authorList>
            <person name="Xia C."/>
            <person name="Wang M."/>
            <person name="Yin C."/>
            <person name="Cornejo O.E."/>
            <person name="Hulbert S.H."/>
            <person name="Chen X."/>
        </authorList>
    </citation>
    <scope>NUCLEOTIDE SEQUENCE [LARGE SCALE GENOMIC DNA]</scope>
    <source>
        <strain evidence="2">93-210</strain>
    </source>
</reference>
<gene>
    <name evidence="1" type="ORF">MJO28_010048</name>
</gene>
<reference evidence="2" key="1">
    <citation type="journal article" date="2018" name="BMC Genomics">
        <title>Genomic insights into host adaptation between the wheat stripe rust pathogen (Puccinia striiformis f. sp. tritici) and the barley stripe rust pathogen (Puccinia striiformis f. sp. hordei).</title>
        <authorList>
            <person name="Xia C."/>
            <person name="Wang M."/>
            <person name="Yin C."/>
            <person name="Cornejo O.E."/>
            <person name="Hulbert S.H."/>
            <person name="Chen X."/>
        </authorList>
    </citation>
    <scope>NUCLEOTIDE SEQUENCE [LARGE SCALE GENOMIC DNA]</scope>
    <source>
        <strain evidence="2">93-210</strain>
    </source>
</reference>